<dbReference type="VEuPathDB" id="ToxoDB:CSUI_004636"/>
<evidence type="ECO:0000313" key="2">
    <source>
        <dbReference type="EMBL" id="PHJ21522.1"/>
    </source>
</evidence>
<sequence length="63" mass="7364">EKMRKTKRNDQEDSCDSGSSQSHASSGVRTPGKVMKTATYWKEKFCLLTCTWYRVFSFDERSF</sequence>
<dbReference type="RefSeq" id="XP_067923204.1">
    <property type="nucleotide sequence ID" value="XM_068064821.1"/>
</dbReference>
<comment type="caution">
    <text evidence="2">The sequence shown here is derived from an EMBL/GenBank/DDBJ whole genome shotgun (WGS) entry which is preliminary data.</text>
</comment>
<dbReference type="AlphaFoldDB" id="A0A2C6L0C0"/>
<feature type="compositionally biased region" description="Low complexity" evidence="1">
    <location>
        <begin position="16"/>
        <end position="26"/>
    </location>
</feature>
<evidence type="ECO:0000313" key="3">
    <source>
        <dbReference type="Proteomes" id="UP000221165"/>
    </source>
</evidence>
<dbReference type="GeneID" id="94428032"/>
<accession>A0A2C6L0C0</accession>
<keyword evidence="3" id="KW-1185">Reference proteome</keyword>
<organism evidence="2 3">
    <name type="scientific">Cystoisospora suis</name>
    <dbReference type="NCBI Taxonomy" id="483139"/>
    <lineage>
        <taxon>Eukaryota</taxon>
        <taxon>Sar</taxon>
        <taxon>Alveolata</taxon>
        <taxon>Apicomplexa</taxon>
        <taxon>Conoidasida</taxon>
        <taxon>Coccidia</taxon>
        <taxon>Eucoccidiorida</taxon>
        <taxon>Eimeriorina</taxon>
        <taxon>Sarcocystidae</taxon>
        <taxon>Cystoisospora</taxon>
    </lineage>
</organism>
<protein>
    <submittedName>
        <fullName evidence="2">Uncharacterized protein</fullName>
    </submittedName>
</protein>
<reference evidence="2 3" key="1">
    <citation type="journal article" date="2017" name="Int. J. Parasitol.">
        <title>The genome of the protozoan parasite Cystoisospora suis and a reverse vaccinology approach to identify vaccine candidates.</title>
        <authorList>
            <person name="Palmieri N."/>
            <person name="Shrestha A."/>
            <person name="Ruttkowski B."/>
            <person name="Beck T."/>
            <person name="Vogl C."/>
            <person name="Tomley F."/>
            <person name="Blake D.P."/>
            <person name="Joachim A."/>
        </authorList>
    </citation>
    <scope>NUCLEOTIDE SEQUENCE [LARGE SCALE GENOMIC DNA]</scope>
    <source>
        <strain evidence="2 3">Wien I</strain>
    </source>
</reference>
<name>A0A2C6L0C0_9APIC</name>
<feature type="region of interest" description="Disordered" evidence="1">
    <location>
        <begin position="1"/>
        <end position="32"/>
    </location>
</feature>
<proteinExistence type="predicted"/>
<feature type="non-terminal residue" evidence="2">
    <location>
        <position position="1"/>
    </location>
</feature>
<dbReference type="Proteomes" id="UP000221165">
    <property type="component" value="Unassembled WGS sequence"/>
</dbReference>
<dbReference type="EMBL" id="MIGC01002184">
    <property type="protein sequence ID" value="PHJ21522.1"/>
    <property type="molecule type" value="Genomic_DNA"/>
</dbReference>
<evidence type="ECO:0000256" key="1">
    <source>
        <dbReference type="SAM" id="MobiDB-lite"/>
    </source>
</evidence>
<gene>
    <name evidence="2" type="ORF">CSUI_004636</name>
</gene>